<dbReference type="EMBL" id="WFLN01000005">
    <property type="protein sequence ID" value="KAB8032087.1"/>
    <property type="molecule type" value="Genomic_DNA"/>
</dbReference>
<reference evidence="1 2" key="1">
    <citation type="submission" date="2019-10" db="EMBL/GenBank/DDBJ databases">
        <title>New genus of Silvanigrellaceae.</title>
        <authorList>
            <person name="Pitt A."/>
            <person name="Hahn M.W."/>
        </authorList>
    </citation>
    <scope>NUCLEOTIDE SEQUENCE [LARGE SCALE GENOMIC DNA]</scope>
    <source>
        <strain evidence="1 2">33A1-SZDP</strain>
    </source>
</reference>
<organism evidence="1 2">
    <name type="scientific">Fluviispira multicolorata</name>
    <dbReference type="NCBI Taxonomy" id="2654512"/>
    <lineage>
        <taxon>Bacteria</taxon>
        <taxon>Pseudomonadati</taxon>
        <taxon>Bdellovibrionota</taxon>
        <taxon>Oligoflexia</taxon>
        <taxon>Silvanigrellales</taxon>
        <taxon>Silvanigrellaceae</taxon>
        <taxon>Fluviispira</taxon>
    </lineage>
</organism>
<dbReference type="InterPro" id="IPR025563">
    <property type="entry name" value="DUF4286"/>
</dbReference>
<gene>
    <name evidence="1" type="ORF">GCL57_05420</name>
</gene>
<dbReference type="RefSeq" id="WP_152212264.1">
    <property type="nucleotide sequence ID" value="NZ_WFLN01000005.1"/>
</dbReference>
<keyword evidence="2" id="KW-1185">Reference proteome</keyword>
<accession>A0A833JEI8</accession>
<comment type="caution">
    <text evidence="1">The sequence shown here is derived from an EMBL/GenBank/DDBJ whole genome shotgun (WGS) entry which is preliminary data.</text>
</comment>
<dbReference type="Proteomes" id="UP000442694">
    <property type="component" value="Unassembled WGS sequence"/>
</dbReference>
<name>A0A833JEI8_9BACT</name>
<dbReference type="AlphaFoldDB" id="A0A833JEI8"/>
<dbReference type="Pfam" id="PF14114">
    <property type="entry name" value="DUF4286"/>
    <property type="match status" value="1"/>
</dbReference>
<proteinExistence type="predicted"/>
<evidence type="ECO:0000313" key="2">
    <source>
        <dbReference type="Proteomes" id="UP000442694"/>
    </source>
</evidence>
<protein>
    <submittedName>
        <fullName evidence="1">DUF4286 family protein</fullName>
    </submittedName>
</protein>
<sequence length="110" mass="13215">MILYEVTYILKDHEYEKRFADFMIDRHLLDLYQTGCFLSVSFAKTQEAATYKATFYLKDKKMMDKYINQYSASLRKGVTEKFPQTGIEFFRVFSYCLFFKSEQTTQSRKI</sequence>
<evidence type="ECO:0000313" key="1">
    <source>
        <dbReference type="EMBL" id="KAB8032087.1"/>
    </source>
</evidence>